<keyword evidence="3" id="KW-0378">Hydrolase</keyword>
<dbReference type="AlphaFoldDB" id="D0A7X2"/>
<evidence type="ECO:0000256" key="1">
    <source>
        <dbReference type="SAM" id="MobiDB-lite"/>
    </source>
</evidence>
<feature type="compositionally biased region" description="Basic and acidic residues" evidence="1">
    <location>
        <begin position="15"/>
        <end position="24"/>
    </location>
</feature>
<dbReference type="GO" id="GO:0000175">
    <property type="term" value="F:3'-5'-RNA exonuclease activity"/>
    <property type="evidence" value="ECO:0007669"/>
    <property type="project" value="TreeGrafter"/>
</dbReference>
<dbReference type="GO" id="GO:0004519">
    <property type="term" value="F:endonuclease activity"/>
    <property type="evidence" value="ECO:0007669"/>
    <property type="project" value="UniProtKB-KW"/>
</dbReference>
<feature type="compositionally biased region" description="Low complexity" evidence="1">
    <location>
        <begin position="234"/>
        <end position="248"/>
    </location>
</feature>
<proteinExistence type="predicted"/>
<dbReference type="InterPro" id="IPR005135">
    <property type="entry name" value="Endo/exonuclease/phosphatase"/>
</dbReference>
<dbReference type="EMBL" id="FN554974">
    <property type="protein sequence ID" value="CBH17773.1"/>
    <property type="molecule type" value="Genomic_DNA"/>
</dbReference>
<feature type="region of interest" description="Disordered" evidence="1">
    <location>
        <begin position="1"/>
        <end position="43"/>
    </location>
</feature>
<dbReference type="Gene3D" id="3.60.10.10">
    <property type="entry name" value="Endonuclease/exonuclease/phosphatase"/>
    <property type="match status" value="1"/>
</dbReference>
<dbReference type="GeneID" id="23867931"/>
<dbReference type="Pfam" id="PF03372">
    <property type="entry name" value="Exo_endo_phos"/>
    <property type="match status" value="1"/>
</dbReference>
<feature type="compositionally biased region" description="Basic and acidic residues" evidence="1">
    <location>
        <begin position="249"/>
        <end position="263"/>
    </location>
</feature>
<accession>D0A7X2</accession>
<organism evidence="3 4">
    <name type="scientific">Trypanosoma brucei gambiense (strain MHOM/CI/86/DAL972)</name>
    <dbReference type="NCBI Taxonomy" id="679716"/>
    <lineage>
        <taxon>Eukaryota</taxon>
        <taxon>Discoba</taxon>
        <taxon>Euglenozoa</taxon>
        <taxon>Kinetoplastea</taxon>
        <taxon>Metakinetoplastina</taxon>
        <taxon>Trypanosomatida</taxon>
        <taxon>Trypanosomatidae</taxon>
        <taxon>Trypanosoma</taxon>
    </lineage>
</organism>
<protein>
    <submittedName>
        <fullName evidence="3">Endonuclease/exonuclease/phosphatase, putative</fullName>
    </submittedName>
</protein>
<keyword evidence="3" id="KW-0255">Endonuclease</keyword>
<dbReference type="InterPro" id="IPR050410">
    <property type="entry name" value="CCR4/nocturin_mRNA_transcr"/>
</dbReference>
<dbReference type="PANTHER" id="PTHR12121">
    <property type="entry name" value="CARBON CATABOLITE REPRESSOR PROTEIN 4"/>
    <property type="match status" value="1"/>
</dbReference>
<dbReference type="SUPFAM" id="SSF56219">
    <property type="entry name" value="DNase I-like"/>
    <property type="match status" value="1"/>
</dbReference>
<dbReference type="OrthoDB" id="428734at2759"/>
<dbReference type="InterPro" id="IPR036691">
    <property type="entry name" value="Endo/exonu/phosph_ase_sf"/>
</dbReference>
<dbReference type="GO" id="GO:0005739">
    <property type="term" value="C:mitochondrion"/>
    <property type="evidence" value="ECO:0007669"/>
    <property type="project" value="TreeGrafter"/>
</dbReference>
<sequence>MYTTMPNSPLAIPHHFLDIGKDESSPPMTRNDTNSSGLASFQPTDDQVAEGFPSLGVSTASPTHRTTLQERREKLLGGSFLSLCVETLQNDCPEAIEGDCNSTRTVFRGWSKTDLGVSSQALSNNGVVRLVCYNILAQRFLSMQRYPRCPPFALAEDYRCGFAEQELLQADPDIILLQEISVDVFGKPGLLGENLREKHGFIGNHVVVTDLSGRPRHTSFDSSTDGAQAVVFQEVTTSSSKPSPSGTVESRRSNDVAAEKTVEPPRSDLEGVATFFLKDRFELLEVIPIRLNEIANADKTLTQSERRSLRRMSHNVALITVLRDLNKPNVIYVVCNLHLLWSGSRCQLWQLHRVMSYIEQVKGEHESHIENSNGECPIVAVVLGGDFNSESWEPPIAYALNGSLPESSNVGAWCGTPGRETGAFSPISRDTDVDVENSKSGTPMVESPCGAGGGGTCSGFTAPAAGHSLALTDVYEIYRERHPRRVSFVDPGDGGKGKVYDHILIDKRHLGCTDVLRLSSSTNLPAPNCPSDHCPVGAVIVPLCLLS</sequence>
<reference evidence="4" key="1">
    <citation type="journal article" date="2010" name="PLoS Negl. Trop. Dis.">
        <title>The genome sequence of Trypanosoma brucei gambiense, causative agent of chronic human african trypanosomiasis.</title>
        <authorList>
            <person name="Jackson A.P."/>
            <person name="Sanders M."/>
            <person name="Berry A."/>
            <person name="McQuillan J."/>
            <person name="Aslett M.A."/>
            <person name="Quail M.A."/>
            <person name="Chukualim B."/>
            <person name="Capewell P."/>
            <person name="MacLeod A."/>
            <person name="Melville S.E."/>
            <person name="Gibson W."/>
            <person name="Barry J.D."/>
            <person name="Berriman M."/>
            <person name="Hertz-Fowler C."/>
        </authorList>
    </citation>
    <scope>NUCLEOTIDE SEQUENCE [LARGE SCALE GENOMIC DNA]</scope>
    <source>
        <strain evidence="4">MHOM/CI/86/DAL972</strain>
    </source>
</reference>
<evidence type="ECO:0000313" key="4">
    <source>
        <dbReference type="Proteomes" id="UP000002316"/>
    </source>
</evidence>
<dbReference type="Proteomes" id="UP000002316">
    <property type="component" value="Chromosome 11"/>
</dbReference>
<gene>
    <name evidence="3" type="ORF">TbgDal_XI8920</name>
</gene>
<feature type="domain" description="Endonuclease/exonuclease/phosphatase" evidence="2">
    <location>
        <begin position="165"/>
        <end position="533"/>
    </location>
</feature>
<dbReference type="PANTHER" id="PTHR12121:SF37">
    <property type="entry name" value="2',5'-PHOSPHODIESTERASE 12"/>
    <property type="match status" value="1"/>
</dbReference>
<name>D0A7X2_TRYB9</name>
<dbReference type="GO" id="GO:0000288">
    <property type="term" value="P:nuclear-transcribed mRNA catabolic process, deadenylation-dependent decay"/>
    <property type="evidence" value="ECO:0007669"/>
    <property type="project" value="TreeGrafter"/>
</dbReference>
<evidence type="ECO:0000259" key="2">
    <source>
        <dbReference type="Pfam" id="PF03372"/>
    </source>
</evidence>
<feature type="compositionally biased region" description="Polar residues" evidence="1">
    <location>
        <begin position="26"/>
        <end position="43"/>
    </location>
</feature>
<dbReference type="RefSeq" id="XP_011780037.1">
    <property type="nucleotide sequence ID" value="XM_011781735.1"/>
</dbReference>
<evidence type="ECO:0000313" key="3">
    <source>
        <dbReference type="EMBL" id="CBH17773.1"/>
    </source>
</evidence>
<keyword evidence="3" id="KW-0540">Nuclease</keyword>
<feature type="region of interest" description="Disordered" evidence="1">
    <location>
        <begin position="234"/>
        <end position="263"/>
    </location>
</feature>
<dbReference type="KEGG" id="tbg:TbgDal_XI8920"/>
<keyword evidence="3" id="KW-0269">Exonuclease</keyword>
<dbReference type="VEuPathDB" id="TriTrypDB:Tbg972.11.8920"/>